<evidence type="ECO:0000313" key="2">
    <source>
        <dbReference type="EMBL" id="MBD3905468.1"/>
    </source>
</evidence>
<keyword evidence="1" id="KW-0472">Membrane</keyword>
<evidence type="ECO:0000313" key="4">
    <source>
        <dbReference type="Proteomes" id="UP000603715"/>
    </source>
</evidence>
<keyword evidence="4" id="KW-1185">Reference proteome</keyword>
<feature type="transmembrane region" description="Helical" evidence="1">
    <location>
        <begin position="145"/>
        <end position="166"/>
    </location>
</feature>
<protein>
    <submittedName>
        <fullName evidence="3">Oligosaccharide repeat unit polymerase</fullName>
    </submittedName>
</protein>
<sequence>MNLLLFLCFVFIVFFLYRYKNNFPYTYIFSLFWFINLSISELFFAEYMFSTFLYVLIIFSIFFTFAGELLGSKRKSEKNTKKINYNSVRFKYIFWLIFFIAMCYPAINLINNGISIGRLFSLEQLLTVNNEMAVARYSGETESSLIGQFCLIFVYCLPFYSSLLVGFHNKKKYIYLSLLPGLLVTLTQNTKLVLISSLLAIIVGIIVQNIVINNKLIRMKFKTIFYTSIGFIIFYGLMVFSFVARIGKFDANSFGVANSKIASYVAHMPALDHWLRTFDFSSMIKSYGVKTFFGITNTLGIVERKSGVFTEFFVFKDSGQDFQTNIYTVFRFLIEDFGFIGTMFFFLIIAFIFSLLRYTNNIVIKFTVLSMLVFFIFNSYATSIWAYFSYIVAYIILYLAIKFVLNFKIKKL</sequence>
<evidence type="ECO:0000313" key="5">
    <source>
        <dbReference type="Proteomes" id="UP001107960"/>
    </source>
</evidence>
<proteinExistence type="predicted"/>
<dbReference type="EMBL" id="JAJJML010000001">
    <property type="protein sequence ID" value="MCC9036459.1"/>
    <property type="molecule type" value="Genomic_DNA"/>
</dbReference>
<dbReference type="Proteomes" id="UP001107960">
    <property type="component" value="Unassembled WGS sequence"/>
</dbReference>
<name>A0A9Q3YT45_9FLAO</name>
<dbReference type="EMBL" id="JACXXP010000015">
    <property type="protein sequence ID" value="MBD3905468.1"/>
    <property type="molecule type" value="Genomic_DNA"/>
</dbReference>
<dbReference type="AlphaFoldDB" id="A0A9Q3YT45"/>
<organism evidence="3 5">
    <name type="scientific">Chryseobacterium muglaense</name>
    <dbReference type="NCBI Taxonomy" id="2893752"/>
    <lineage>
        <taxon>Bacteria</taxon>
        <taxon>Pseudomonadati</taxon>
        <taxon>Bacteroidota</taxon>
        <taxon>Flavobacteriia</taxon>
        <taxon>Flavobacteriales</taxon>
        <taxon>Weeksellaceae</taxon>
        <taxon>Chryseobacterium group</taxon>
        <taxon>Chryseobacterium</taxon>
    </lineage>
</organism>
<feature type="transmembrane region" description="Helical" evidence="1">
    <location>
        <begin position="337"/>
        <end position="356"/>
    </location>
</feature>
<reference evidence="3" key="1">
    <citation type="submission" date="2021-11" db="EMBL/GenBank/DDBJ databases">
        <title>Description of novel Chryseobacterium species.</title>
        <authorList>
            <person name="Saticioglu I.B."/>
            <person name="Ay H."/>
            <person name="Altun S."/>
            <person name="Duman M."/>
        </authorList>
    </citation>
    <scope>NUCLEOTIDE SEQUENCE</scope>
    <source>
        <strain evidence="3">C-39</strain>
    </source>
</reference>
<accession>A0A9Q3YT45</accession>
<feature type="transmembrane region" description="Helical" evidence="1">
    <location>
        <begin position="173"/>
        <end position="188"/>
    </location>
</feature>
<comment type="caution">
    <text evidence="3">The sequence shown here is derived from an EMBL/GenBank/DDBJ whole genome shotgun (WGS) entry which is preliminary data.</text>
</comment>
<reference evidence="4" key="2">
    <citation type="submission" date="2023-07" db="EMBL/GenBank/DDBJ databases">
        <title>Description of novel Chryseobacterium sp. strain C-2.</title>
        <authorList>
            <person name="Saticioglu I.B."/>
        </authorList>
    </citation>
    <scope>NUCLEOTIDE SEQUENCE [LARGE SCALE GENOMIC DNA]</scope>
    <source>
        <strain evidence="4">C-2</strain>
    </source>
</reference>
<feature type="transmembrane region" description="Helical" evidence="1">
    <location>
        <begin position="387"/>
        <end position="405"/>
    </location>
</feature>
<dbReference type="Proteomes" id="UP000603715">
    <property type="component" value="Unassembled WGS sequence"/>
</dbReference>
<dbReference type="NCBIfam" id="TIGR04370">
    <property type="entry name" value="glyco_rpt_poly"/>
    <property type="match status" value="1"/>
</dbReference>
<feature type="transmembrane region" description="Helical" evidence="1">
    <location>
        <begin position="224"/>
        <end position="244"/>
    </location>
</feature>
<gene>
    <name evidence="2" type="ORF">IEW27_12825</name>
    <name evidence="3" type="ORF">LNP80_19800</name>
</gene>
<keyword evidence="1" id="KW-0812">Transmembrane</keyword>
<keyword evidence="1" id="KW-1133">Transmembrane helix</keyword>
<feature type="transmembrane region" description="Helical" evidence="1">
    <location>
        <begin position="363"/>
        <end position="381"/>
    </location>
</feature>
<feature type="transmembrane region" description="Helical" evidence="1">
    <location>
        <begin position="42"/>
        <end position="71"/>
    </location>
</feature>
<evidence type="ECO:0000313" key="3">
    <source>
        <dbReference type="EMBL" id="MCC9036459.1"/>
    </source>
</evidence>
<dbReference type="RefSeq" id="WP_191179956.1">
    <property type="nucleotide sequence ID" value="NZ_JACXXP010000015.1"/>
</dbReference>
<feature type="transmembrane region" description="Helical" evidence="1">
    <location>
        <begin position="194"/>
        <end position="212"/>
    </location>
</feature>
<feature type="transmembrane region" description="Helical" evidence="1">
    <location>
        <begin position="92"/>
        <end position="110"/>
    </location>
</feature>
<evidence type="ECO:0000256" key="1">
    <source>
        <dbReference type="SAM" id="Phobius"/>
    </source>
</evidence>
<reference evidence="2" key="3">
    <citation type="submission" date="2024-05" db="EMBL/GenBank/DDBJ databases">
        <title>Description of novel Chryseobacterium sp. strain C-2.</title>
        <authorList>
            <person name="Saticioglu I.B."/>
        </authorList>
    </citation>
    <scope>NUCLEOTIDE SEQUENCE</scope>
    <source>
        <strain evidence="2">C-2</strain>
    </source>
</reference>